<dbReference type="Proteomes" id="UP000829398">
    <property type="component" value="Chromosome 9"/>
</dbReference>
<accession>A0ACB8HR13</accession>
<evidence type="ECO:0000313" key="1">
    <source>
        <dbReference type="EMBL" id="KAH9677213.1"/>
    </source>
</evidence>
<name>A0ACB8HR13_CITSI</name>
<organism evidence="1 2">
    <name type="scientific">Citrus sinensis</name>
    <name type="common">Sweet orange</name>
    <name type="synonym">Citrus aurantium var. sinensis</name>
    <dbReference type="NCBI Taxonomy" id="2711"/>
    <lineage>
        <taxon>Eukaryota</taxon>
        <taxon>Viridiplantae</taxon>
        <taxon>Streptophyta</taxon>
        <taxon>Embryophyta</taxon>
        <taxon>Tracheophyta</taxon>
        <taxon>Spermatophyta</taxon>
        <taxon>Magnoliopsida</taxon>
        <taxon>eudicotyledons</taxon>
        <taxon>Gunneridae</taxon>
        <taxon>Pentapetalae</taxon>
        <taxon>rosids</taxon>
        <taxon>malvids</taxon>
        <taxon>Sapindales</taxon>
        <taxon>Rutaceae</taxon>
        <taxon>Aurantioideae</taxon>
        <taxon>Citrus</taxon>
    </lineage>
</organism>
<keyword evidence="2" id="KW-1185">Reference proteome</keyword>
<gene>
    <name evidence="1" type="ORF">KPL71_025308</name>
</gene>
<sequence>MALPNSSFEGLQSAGSARSEQMPSVPTHTDILNQQEHPSHTSLELSSSTSLSPNTLPVQSSILQLEETSIPQNIDKIQTRNHSQPSSHPMITRSKSGIFKPKVYTVTLANKEPSTVQEALSSQNWHQAMVDEYEALIKNKTWSLVPFSNAYKVVDNKWVFRLKQNTDGSIAKHKARLVAKGFQQTEGVDYFETFSLVVKASTNSKADTSLFFKEVQGSMILILIYVDDILITRPDNGELEKFISEFSKTFALKDLGILSYFLGIEVSYAKDCIYLSQKKYILDLLSKADMQNCKGCDTPIVTGTKLQKEVKGCLGQYIEDATSYRSLVGGLQYLVLTRLEIAFDVHKLSQYVTAPTLQHVMAYADWACDVDDRKSIGAYCIYFGNNLISWSSKKQAVVTRSSAESEYGALASASAEITWIQPLFSELNIKCTSLPTIWCDNISATELAKNPVYHSRTKHIELDMHFIRDKVLAKELETNYIPSEEQIADALTKPLTFIHFNYFRDKLNAQPCPLSLRGAVKEAHYAWKDAAHV</sequence>
<reference evidence="2" key="1">
    <citation type="journal article" date="2023" name="Hortic. Res.">
        <title>A chromosome-level phased genome enabling allele-level studies in sweet orange: a case study on citrus Huanglongbing tolerance.</title>
        <authorList>
            <person name="Wu B."/>
            <person name="Yu Q."/>
            <person name="Deng Z."/>
            <person name="Duan Y."/>
            <person name="Luo F."/>
            <person name="Gmitter F. Jr."/>
        </authorList>
    </citation>
    <scope>NUCLEOTIDE SEQUENCE [LARGE SCALE GENOMIC DNA]</scope>
    <source>
        <strain evidence="2">cv. Valencia</strain>
    </source>
</reference>
<dbReference type="EMBL" id="CM039178">
    <property type="protein sequence ID" value="KAH9677213.1"/>
    <property type="molecule type" value="Genomic_DNA"/>
</dbReference>
<evidence type="ECO:0000313" key="2">
    <source>
        <dbReference type="Proteomes" id="UP000829398"/>
    </source>
</evidence>
<proteinExistence type="predicted"/>
<comment type="caution">
    <text evidence="1">The sequence shown here is derived from an EMBL/GenBank/DDBJ whole genome shotgun (WGS) entry which is preliminary data.</text>
</comment>
<protein>
    <submittedName>
        <fullName evidence="1">Retrovirus-related pol polyprotein from transposon RE2</fullName>
    </submittedName>
</protein>